<evidence type="ECO:0000313" key="1">
    <source>
        <dbReference type="EMBL" id="KAL1635917.1"/>
    </source>
</evidence>
<dbReference type="Proteomes" id="UP001521184">
    <property type="component" value="Unassembled WGS sequence"/>
</dbReference>
<organism evidence="1 2">
    <name type="scientific">Diplodia intermedia</name>
    <dbReference type="NCBI Taxonomy" id="856260"/>
    <lineage>
        <taxon>Eukaryota</taxon>
        <taxon>Fungi</taxon>
        <taxon>Dikarya</taxon>
        <taxon>Ascomycota</taxon>
        <taxon>Pezizomycotina</taxon>
        <taxon>Dothideomycetes</taxon>
        <taxon>Dothideomycetes incertae sedis</taxon>
        <taxon>Botryosphaeriales</taxon>
        <taxon>Botryosphaeriaceae</taxon>
        <taxon>Diplodia</taxon>
    </lineage>
</organism>
<protein>
    <submittedName>
        <fullName evidence="1">Uncharacterized protein</fullName>
    </submittedName>
</protein>
<dbReference type="EMBL" id="JAKEKT020000108">
    <property type="protein sequence ID" value="KAL1635917.1"/>
    <property type="molecule type" value="Genomic_DNA"/>
</dbReference>
<accession>A0ABR3T975</accession>
<proteinExistence type="predicted"/>
<gene>
    <name evidence="1" type="ORF">SLS58_010022</name>
</gene>
<comment type="caution">
    <text evidence="1">The sequence shown here is derived from an EMBL/GenBank/DDBJ whole genome shotgun (WGS) entry which is preliminary data.</text>
</comment>
<keyword evidence="2" id="KW-1185">Reference proteome</keyword>
<reference evidence="1 2" key="1">
    <citation type="journal article" date="2023" name="Plant Dis.">
        <title>First Report of Diplodia intermedia Causing Canker and Dieback Diseases on Apple Trees in Canada.</title>
        <authorList>
            <person name="Ellouze W."/>
            <person name="Ilyukhin E."/>
            <person name="Sulman M."/>
            <person name="Ali S."/>
        </authorList>
    </citation>
    <scope>NUCLEOTIDE SEQUENCE [LARGE SCALE GENOMIC DNA]</scope>
    <source>
        <strain evidence="1 2">M45-28</strain>
    </source>
</reference>
<evidence type="ECO:0000313" key="2">
    <source>
        <dbReference type="Proteomes" id="UP001521184"/>
    </source>
</evidence>
<dbReference type="PANTHER" id="PTHR39596:SF2">
    <property type="entry name" value="HET DOMAIN PROTEIN (AFU_ORTHOLOGUE AFUA_1G17550)-RELATED"/>
    <property type="match status" value="1"/>
</dbReference>
<name>A0ABR3T975_9PEZI</name>
<sequence>MDHIPYPNLDVPPIVVPYLAGFEYDHEDFATFPERVGFWKDGNLDLDRPCRQLAALAQAWLLFGLIDAFALQRLDKGVFVRKEDGNGADEGVIDTTRLGDIIAGSAKRLQKRFLRSKLLKDIRARLMEAARASSALDQIQAEDPPSAAVFLSIKILIIYLSEMFDAAFWLDLGSNIPTVPLRDSFRLGMLGRDRNRSDVPIAVRLLTDRMRRSGWCIHQIMEVCRAHNYCVVYYYSSIVRAESWPDITHETCTEAQCVAYNIKDDSAYKMRHVEDCLGCELVGPPEDEVADIVRDGGIPLVELNSTLLHNQSVLEVAPATQNTQYTAISHVWIDGHGNPTANTLPRCQLQRLAQGG</sequence>
<dbReference type="PANTHER" id="PTHR39596">
    <property type="match status" value="1"/>
</dbReference>